<accession>A0A1S4DRC9</accession>
<dbReference type="PANTHER" id="PTHR42648">
    <property type="entry name" value="TRANSPOSASE, PUTATIVE-RELATED"/>
    <property type="match status" value="1"/>
</dbReference>
<dbReference type="AlphaFoldDB" id="A0A1S4DRC9"/>
<sequence length="249" mass="28698">TRVKFIKKAEHKTRDNIDYMHSDLWGPNRVPSKSGARYFMTLIDDYSRMVWVYVLKIKDQAFSTFVKWKTMVERQTKRKVKHLRTDNGLEFWNSEFDNFWSRDGIVRHRTCVGTPQQNGVAEQLEIESPLAQPSSSKVEEVEEVQNSDQDDNVDAPAQQQPYSIATCREKRVINLPQRFANIVDGNLLGYTNLVGFALAVAETVFECYSYSESIQSTEPNRQIIAMAKEIESLNKFRRCLDLVDVCGNG</sequence>
<reference evidence="3" key="1">
    <citation type="submission" date="2025-08" db="UniProtKB">
        <authorList>
            <consortium name="RefSeq"/>
        </authorList>
    </citation>
    <scope>IDENTIFICATION</scope>
</reference>
<gene>
    <name evidence="3" type="primary">LOC107832345</name>
</gene>
<dbReference type="OMA" id="WNMAMEE"/>
<dbReference type="SUPFAM" id="SSF53098">
    <property type="entry name" value="Ribonuclease H-like"/>
    <property type="match status" value="1"/>
</dbReference>
<dbReference type="OrthoDB" id="1727805at2759"/>
<dbReference type="Pfam" id="PF00665">
    <property type="entry name" value="rve"/>
    <property type="match status" value="1"/>
</dbReference>
<evidence type="ECO:0000313" key="3">
    <source>
        <dbReference type="RefSeq" id="XP_016515689.1"/>
    </source>
</evidence>
<dbReference type="STRING" id="4097.A0A1S4DRC9"/>
<dbReference type="InterPro" id="IPR012337">
    <property type="entry name" value="RNaseH-like_sf"/>
</dbReference>
<evidence type="ECO:0000256" key="1">
    <source>
        <dbReference type="SAM" id="MobiDB-lite"/>
    </source>
</evidence>
<feature type="domain" description="Integrase catalytic" evidence="2">
    <location>
        <begin position="6"/>
        <end position="124"/>
    </location>
</feature>
<feature type="compositionally biased region" description="Acidic residues" evidence="1">
    <location>
        <begin position="140"/>
        <end position="153"/>
    </location>
</feature>
<dbReference type="InterPro" id="IPR039537">
    <property type="entry name" value="Retrotran_Ty1/copia-like"/>
</dbReference>
<organism evidence="3">
    <name type="scientific">Nicotiana tabacum</name>
    <name type="common">Common tobacco</name>
    <dbReference type="NCBI Taxonomy" id="4097"/>
    <lineage>
        <taxon>Eukaryota</taxon>
        <taxon>Viridiplantae</taxon>
        <taxon>Streptophyta</taxon>
        <taxon>Embryophyta</taxon>
        <taxon>Tracheophyta</taxon>
        <taxon>Spermatophyta</taxon>
        <taxon>Magnoliopsida</taxon>
        <taxon>eudicotyledons</taxon>
        <taxon>Gunneridae</taxon>
        <taxon>Pentapetalae</taxon>
        <taxon>asterids</taxon>
        <taxon>lamiids</taxon>
        <taxon>Solanales</taxon>
        <taxon>Solanaceae</taxon>
        <taxon>Nicotianoideae</taxon>
        <taxon>Nicotianeae</taxon>
        <taxon>Nicotiana</taxon>
    </lineage>
</organism>
<dbReference type="GO" id="GO:0003676">
    <property type="term" value="F:nucleic acid binding"/>
    <property type="evidence" value="ECO:0007669"/>
    <property type="project" value="InterPro"/>
</dbReference>
<dbReference type="PROSITE" id="PS50994">
    <property type="entry name" value="INTEGRASE"/>
    <property type="match status" value="1"/>
</dbReference>
<dbReference type="RefSeq" id="XP_016515689.1">
    <property type="nucleotide sequence ID" value="XM_016660203.1"/>
</dbReference>
<name>A0A1S4DRC9_TOBAC</name>
<evidence type="ECO:0000259" key="2">
    <source>
        <dbReference type="PROSITE" id="PS50994"/>
    </source>
</evidence>
<proteinExistence type="predicted"/>
<dbReference type="KEGG" id="nta:107832345"/>
<dbReference type="PaxDb" id="4097-A0A1S4DRC9"/>
<protein>
    <recommendedName>
        <fullName evidence="2">Integrase catalytic domain-containing protein</fullName>
    </recommendedName>
</protein>
<dbReference type="PANTHER" id="PTHR42648:SF31">
    <property type="entry name" value="RNA-DIRECTED DNA POLYMERASE"/>
    <property type="match status" value="1"/>
</dbReference>
<dbReference type="InterPro" id="IPR001584">
    <property type="entry name" value="Integrase_cat-core"/>
</dbReference>
<dbReference type="Gene3D" id="3.30.420.10">
    <property type="entry name" value="Ribonuclease H-like superfamily/Ribonuclease H"/>
    <property type="match status" value="1"/>
</dbReference>
<dbReference type="InterPro" id="IPR036397">
    <property type="entry name" value="RNaseH_sf"/>
</dbReference>
<feature type="non-terminal residue" evidence="3">
    <location>
        <position position="1"/>
    </location>
</feature>
<feature type="region of interest" description="Disordered" evidence="1">
    <location>
        <begin position="129"/>
        <end position="155"/>
    </location>
</feature>
<dbReference type="GO" id="GO:0015074">
    <property type="term" value="P:DNA integration"/>
    <property type="evidence" value="ECO:0007669"/>
    <property type="project" value="InterPro"/>
</dbReference>